<keyword evidence="3" id="KW-1185">Reference proteome</keyword>
<reference evidence="2 3" key="1">
    <citation type="submission" date="2007-08" db="EMBL/GenBank/DDBJ databases">
        <title>Complete sequence of Thermotoga lettingae TMO.</title>
        <authorList>
            <consortium name="US DOE Joint Genome Institute"/>
            <person name="Copeland A."/>
            <person name="Lucas S."/>
            <person name="Lapidus A."/>
            <person name="Barry K."/>
            <person name="Glavina del Rio T."/>
            <person name="Dalin E."/>
            <person name="Tice H."/>
            <person name="Pitluck S."/>
            <person name="Foster B."/>
            <person name="Bruce D."/>
            <person name="Schmutz J."/>
            <person name="Larimer F."/>
            <person name="Land M."/>
            <person name="Hauser L."/>
            <person name="Kyrpides N."/>
            <person name="Mikhailova N."/>
            <person name="Nelson K."/>
            <person name="Gogarten J.P."/>
            <person name="Noll K."/>
            <person name="Richardson P."/>
        </authorList>
    </citation>
    <scope>NUCLEOTIDE SEQUENCE [LARGE SCALE GENOMIC DNA]</scope>
    <source>
        <strain evidence="3">ATCC BAA-301 / DSM 14385 / NBRC 107922 / TMO</strain>
    </source>
</reference>
<dbReference type="OrthoDB" id="9780488at2"/>
<dbReference type="HOGENOM" id="CLU_1304019_0_0_0"/>
<gene>
    <name evidence="2" type="ordered locus">Tlet_1008</name>
</gene>
<dbReference type="InterPro" id="IPR018768">
    <property type="entry name" value="DUF2344"/>
</dbReference>
<accession>A8F5Z0</accession>
<evidence type="ECO:0000313" key="2">
    <source>
        <dbReference type="EMBL" id="ABV33574.1"/>
    </source>
</evidence>
<dbReference type="EMBL" id="CP000812">
    <property type="protein sequence ID" value="ABV33574.1"/>
    <property type="molecule type" value="Genomic_DNA"/>
</dbReference>
<dbReference type="eggNOG" id="COG5011">
    <property type="taxonomic scope" value="Bacteria"/>
</dbReference>
<dbReference type="Pfam" id="PF10105">
    <property type="entry name" value="DUF2344"/>
    <property type="match status" value="1"/>
</dbReference>
<evidence type="ECO:0000259" key="1">
    <source>
        <dbReference type="Pfam" id="PF10105"/>
    </source>
</evidence>
<reference evidence="2 3" key="2">
    <citation type="journal article" date="2009" name="Proc. Natl. Acad. Sci. U.S.A.">
        <title>On the chimeric nature, thermophilic origin, and phylogenetic placement of the Thermotogales.</title>
        <authorList>
            <person name="Zhaxybayeva O."/>
            <person name="Swithers K.S."/>
            <person name="Lapierre P."/>
            <person name="Fournier G.P."/>
            <person name="Bickhart D.M."/>
            <person name="DeBoy R.T."/>
            <person name="Nelson K.E."/>
            <person name="Nesbo C.L."/>
            <person name="Doolittle W.F."/>
            <person name="Gogarten J.P."/>
            <person name="Noll K.M."/>
        </authorList>
    </citation>
    <scope>NUCLEOTIDE SEQUENCE [LARGE SCALE GENOMIC DNA]</scope>
    <source>
        <strain evidence="3">ATCC BAA-301 / DSM 14385 / NBRC 107922 / TMO</strain>
    </source>
</reference>
<dbReference type="AlphaFoldDB" id="A8F5Z0"/>
<dbReference type="Proteomes" id="UP000002016">
    <property type="component" value="Chromosome"/>
</dbReference>
<evidence type="ECO:0000313" key="3">
    <source>
        <dbReference type="Proteomes" id="UP000002016"/>
    </source>
</evidence>
<dbReference type="RefSeq" id="WP_012003055.1">
    <property type="nucleotide sequence ID" value="NC_009828.1"/>
</dbReference>
<protein>
    <recommendedName>
        <fullName evidence="1">DUF2344 domain-containing protein</fullName>
    </recommendedName>
</protein>
<feature type="domain" description="DUF2344" evidence="1">
    <location>
        <begin position="5"/>
        <end position="75"/>
    </location>
</feature>
<name>A8F5Z0_PSELT</name>
<organism evidence="2 3">
    <name type="scientific">Pseudothermotoga lettingae (strain ATCC BAA-301 / DSM 14385 / NBRC 107922 / TMO)</name>
    <name type="common">Thermotoga lettingae</name>
    <dbReference type="NCBI Taxonomy" id="416591"/>
    <lineage>
        <taxon>Bacteria</taxon>
        <taxon>Thermotogati</taxon>
        <taxon>Thermotogota</taxon>
        <taxon>Thermotogae</taxon>
        <taxon>Thermotogales</taxon>
        <taxon>Thermotogaceae</taxon>
        <taxon>Pseudothermotoga</taxon>
    </lineage>
</organism>
<proteinExistence type="predicted"/>
<dbReference type="KEGG" id="tle:Tlet_1008"/>
<dbReference type="STRING" id="416591.Tlet_1008"/>
<sequence length="211" mass="24796">MFAIVRYKKYGLIRFLSAIETSNAIERNLRRSGLPLIMTEGFHQKVKVSYLDPVPTGVINLALYVRIAFKNKVEALNKLKRTSLCGLYPVKLWWTEMNMNRLVTSYEFRLIIPKSSVDISRYDEEKPLEVPEKRKYGLVKDFFHQVSFDFKGDFAVIKYLQPKDKMVHAKYLYESILNRRDGFLLIECTEAFCNERPLSEILEESSWDTEC</sequence>